<keyword evidence="1" id="KW-1133">Transmembrane helix</keyword>
<accession>A0A828PKF0</accession>
<evidence type="ECO:0000256" key="1">
    <source>
        <dbReference type="SAM" id="Phobius"/>
    </source>
</evidence>
<comment type="caution">
    <text evidence="2">The sequence shown here is derived from an EMBL/GenBank/DDBJ whole genome shotgun (WGS) entry which is preliminary data.</text>
</comment>
<name>A0A828PKF0_ACTPL</name>
<evidence type="ECO:0000313" key="2">
    <source>
        <dbReference type="EMBL" id="EFM91743.1"/>
    </source>
</evidence>
<protein>
    <submittedName>
        <fullName evidence="2">Uncharacterized protein</fullName>
    </submittedName>
</protein>
<gene>
    <name evidence="2" type="ORF">appser6_13340</name>
</gene>
<organism evidence="2 3">
    <name type="scientific">Actinobacillus pleuropneumoniae serovar 6 str. Femo</name>
    <dbReference type="NCBI Taxonomy" id="754256"/>
    <lineage>
        <taxon>Bacteria</taxon>
        <taxon>Pseudomonadati</taxon>
        <taxon>Pseudomonadota</taxon>
        <taxon>Gammaproteobacteria</taxon>
        <taxon>Pasteurellales</taxon>
        <taxon>Pasteurellaceae</taxon>
        <taxon>Actinobacillus</taxon>
    </lineage>
</organism>
<sequence>MDKIKRSDFVRNLQNQTACLFVAYARQILFYSVYSVFSVVQNNI</sequence>
<proteinExistence type="predicted"/>
<evidence type="ECO:0000313" key="3">
    <source>
        <dbReference type="Proteomes" id="UP000005341"/>
    </source>
</evidence>
<keyword evidence="1" id="KW-0812">Transmembrane</keyword>
<dbReference type="Proteomes" id="UP000005341">
    <property type="component" value="Unassembled WGS sequence"/>
</dbReference>
<feature type="transmembrane region" description="Helical" evidence="1">
    <location>
        <begin position="21"/>
        <end position="40"/>
    </location>
</feature>
<reference evidence="2 3" key="1">
    <citation type="journal article" date="2010" name="J. Bacteriol.">
        <title>Comparative genomic characterization of Actinobacillus pleuropneumoniae.</title>
        <authorList>
            <person name="Xu Z."/>
            <person name="Chen X."/>
            <person name="Li L."/>
            <person name="Li T."/>
            <person name="Wang S."/>
            <person name="Chen H."/>
            <person name="Zhou R."/>
        </authorList>
    </citation>
    <scope>NUCLEOTIDE SEQUENCE [LARGE SCALE GENOMIC DNA]</scope>
    <source>
        <strain evidence="2 3">Femo</strain>
    </source>
</reference>
<dbReference type="AlphaFoldDB" id="A0A828PKF0"/>
<keyword evidence="1" id="KW-0472">Membrane</keyword>
<dbReference type="EMBL" id="ADOG01000018">
    <property type="protein sequence ID" value="EFM91743.1"/>
    <property type="molecule type" value="Genomic_DNA"/>
</dbReference>